<feature type="region of interest" description="Disordered" evidence="1">
    <location>
        <begin position="1"/>
        <end position="22"/>
    </location>
</feature>
<evidence type="ECO:0000256" key="1">
    <source>
        <dbReference type="SAM" id="MobiDB-lite"/>
    </source>
</evidence>
<evidence type="ECO:0000313" key="2">
    <source>
        <dbReference type="EMBL" id="OMO64212.1"/>
    </source>
</evidence>
<dbReference type="STRING" id="210143.A0A1R3H1I8"/>
<gene>
    <name evidence="2" type="ORF">CCACVL1_21942</name>
</gene>
<keyword evidence="3" id="KW-1185">Reference proteome</keyword>
<dbReference type="EMBL" id="AWWV01012826">
    <property type="protein sequence ID" value="OMO64212.1"/>
    <property type="molecule type" value="Genomic_DNA"/>
</dbReference>
<dbReference type="InterPro" id="IPR011992">
    <property type="entry name" value="EF-hand-dom_pair"/>
</dbReference>
<accession>A0A1R3H1I8</accession>
<dbReference type="Proteomes" id="UP000188268">
    <property type="component" value="Unassembled WGS sequence"/>
</dbReference>
<dbReference type="SUPFAM" id="SSF47473">
    <property type="entry name" value="EF-hand"/>
    <property type="match status" value="1"/>
</dbReference>
<dbReference type="AlphaFoldDB" id="A0A1R3H1I8"/>
<evidence type="ECO:0000313" key="3">
    <source>
        <dbReference type="Proteomes" id="UP000188268"/>
    </source>
</evidence>
<dbReference type="OrthoDB" id="1730893at2759"/>
<sequence>MGQCYGKVNRTGVYETPTSNATTTTTTTVVVPADRAQTPLPSGNGAVNVNVPSVKNTPARSSNQNIWPSPFPHGVSASPLPPGVSPSPARPSRAHPWLRDESRSIPLDILIYKLVKSYIHATPFKRAALKALARNATEAMEESRVPDILSLMGSLAYRKLYFEEFCAAAISIYHLEGVEDWEQIASTAFEHFEQEGNRVISSEEFARELNIAGPSALTYVRDCIRTSDGKLNLIG</sequence>
<protein>
    <submittedName>
        <fullName evidence="2">Putative calcium-dependent protein kinase</fullName>
    </submittedName>
</protein>
<keyword evidence="2" id="KW-0418">Kinase</keyword>
<reference evidence="2 3" key="1">
    <citation type="submission" date="2013-09" db="EMBL/GenBank/DDBJ databases">
        <title>Corchorus capsularis genome sequencing.</title>
        <authorList>
            <person name="Alam M."/>
            <person name="Haque M.S."/>
            <person name="Islam M.S."/>
            <person name="Emdad E.M."/>
            <person name="Islam M.M."/>
            <person name="Ahmed B."/>
            <person name="Halim A."/>
            <person name="Hossen Q.M.M."/>
            <person name="Hossain M.Z."/>
            <person name="Ahmed R."/>
            <person name="Khan M.M."/>
            <person name="Islam R."/>
            <person name="Rashid M.M."/>
            <person name="Khan S.A."/>
            <person name="Rahman M.S."/>
            <person name="Alam M."/>
        </authorList>
    </citation>
    <scope>NUCLEOTIDE SEQUENCE [LARGE SCALE GENOMIC DNA]</scope>
    <source>
        <strain evidence="3">cv. CVL-1</strain>
        <tissue evidence="2">Whole seedling</tissue>
    </source>
</reference>
<dbReference type="GO" id="GO:0016301">
    <property type="term" value="F:kinase activity"/>
    <property type="evidence" value="ECO:0007669"/>
    <property type="project" value="UniProtKB-KW"/>
</dbReference>
<name>A0A1R3H1I8_COCAP</name>
<comment type="caution">
    <text evidence="2">The sequence shown here is derived from an EMBL/GenBank/DDBJ whole genome shotgun (WGS) entry which is preliminary data.</text>
</comment>
<organism evidence="2 3">
    <name type="scientific">Corchorus capsularis</name>
    <name type="common">Jute</name>
    <dbReference type="NCBI Taxonomy" id="210143"/>
    <lineage>
        <taxon>Eukaryota</taxon>
        <taxon>Viridiplantae</taxon>
        <taxon>Streptophyta</taxon>
        <taxon>Embryophyta</taxon>
        <taxon>Tracheophyta</taxon>
        <taxon>Spermatophyta</taxon>
        <taxon>Magnoliopsida</taxon>
        <taxon>eudicotyledons</taxon>
        <taxon>Gunneridae</taxon>
        <taxon>Pentapetalae</taxon>
        <taxon>rosids</taxon>
        <taxon>malvids</taxon>
        <taxon>Malvales</taxon>
        <taxon>Malvaceae</taxon>
        <taxon>Grewioideae</taxon>
        <taxon>Apeibeae</taxon>
        <taxon>Corchorus</taxon>
    </lineage>
</organism>
<keyword evidence="2" id="KW-0808">Transferase</keyword>
<feature type="non-terminal residue" evidence="2">
    <location>
        <position position="235"/>
    </location>
</feature>
<proteinExistence type="predicted"/>